<gene>
    <name evidence="1" type="ORF">MYCIT1_LOCUS38019</name>
</gene>
<comment type="caution">
    <text evidence="1">The sequence shown here is derived from an EMBL/GenBank/DDBJ whole genome shotgun (WGS) entry which is preliminary data.</text>
</comment>
<name>A0AAD2I083_9AGAR</name>
<feature type="non-terminal residue" evidence="1">
    <location>
        <position position="1"/>
    </location>
</feature>
<dbReference type="EMBL" id="CAVNYO010000480">
    <property type="protein sequence ID" value="CAK5284645.1"/>
    <property type="molecule type" value="Genomic_DNA"/>
</dbReference>
<feature type="non-terminal residue" evidence="1">
    <location>
        <position position="96"/>
    </location>
</feature>
<organism evidence="1 2">
    <name type="scientific">Mycena citricolor</name>
    <dbReference type="NCBI Taxonomy" id="2018698"/>
    <lineage>
        <taxon>Eukaryota</taxon>
        <taxon>Fungi</taxon>
        <taxon>Dikarya</taxon>
        <taxon>Basidiomycota</taxon>
        <taxon>Agaricomycotina</taxon>
        <taxon>Agaricomycetes</taxon>
        <taxon>Agaricomycetidae</taxon>
        <taxon>Agaricales</taxon>
        <taxon>Marasmiineae</taxon>
        <taxon>Mycenaceae</taxon>
        <taxon>Mycena</taxon>
    </lineage>
</organism>
<dbReference type="AlphaFoldDB" id="A0AAD2I083"/>
<evidence type="ECO:0000313" key="2">
    <source>
        <dbReference type="Proteomes" id="UP001295794"/>
    </source>
</evidence>
<keyword evidence="2" id="KW-1185">Reference proteome</keyword>
<reference evidence="1" key="1">
    <citation type="submission" date="2023-11" db="EMBL/GenBank/DDBJ databases">
        <authorList>
            <person name="De Vega J J."/>
            <person name="De Vega J J."/>
        </authorList>
    </citation>
    <scope>NUCLEOTIDE SEQUENCE</scope>
</reference>
<protein>
    <submittedName>
        <fullName evidence="1">Uncharacterized protein</fullName>
    </submittedName>
</protein>
<accession>A0AAD2I083</accession>
<dbReference type="Proteomes" id="UP001295794">
    <property type="component" value="Unassembled WGS sequence"/>
</dbReference>
<proteinExistence type="predicted"/>
<sequence length="96" mass="10835">AKVQEGTSPFYPSESGQSSVRERILSYDILVKKTEICFDAGLRSKRLSTIKLEIEQSRDCEFHASLNSSAALTCYSCVIRSQKGCRCSHDDRRPCR</sequence>
<evidence type="ECO:0000313" key="1">
    <source>
        <dbReference type="EMBL" id="CAK5284645.1"/>
    </source>
</evidence>